<reference evidence="2 3" key="1">
    <citation type="journal article" date="2016" name="BMC Genomics">
        <title>Genome sequencing and secondary metabolism of the postharvest pathogen Penicillium griseofulvum.</title>
        <authorList>
            <person name="Banani H."/>
            <person name="Marcet-Houben M."/>
            <person name="Ballester A.R."/>
            <person name="Abbruscato P."/>
            <person name="Gonzalez-Candelas L."/>
            <person name="Gabaldon T."/>
            <person name="Spadaro D."/>
        </authorList>
    </citation>
    <scope>NUCLEOTIDE SEQUENCE [LARGE SCALE GENOMIC DNA]</scope>
    <source>
        <strain evidence="2 3">PG3</strain>
    </source>
</reference>
<organism evidence="2 3">
    <name type="scientific">Penicillium patulum</name>
    <name type="common">Penicillium griseofulvum</name>
    <dbReference type="NCBI Taxonomy" id="5078"/>
    <lineage>
        <taxon>Eukaryota</taxon>
        <taxon>Fungi</taxon>
        <taxon>Dikarya</taxon>
        <taxon>Ascomycota</taxon>
        <taxon>Pezizomycotina</taxon>
        <taxon>Eurotiomycetes</taxon>
        <taxon>Eurotiomycetidae</taxon>
        <taxon>Eurotiales</taxon>
        <taxon>Aspergillaceae</taxon>
        <taxon>Penicillium</taxon>
    </lineage>
</organism>
<sequence>MTSIKVAIASNSLGKSASGHTLLHKLEAAKLHGFDGVEVAIECLEAHASSFSQPSRASRLRAAAADVNRKAQELSLSLIALNPFGAYDGLIDPAEVESRLEEAELWFDLCRLMRIPIFQITSCLYPIDPVRITPDVTKIAANMKLLGLLAQKYDLQIGYEAPAWGTHLDTWQQIHEIIMLVNLPNVRHCLDTFHISVKEAGDPFNAVAPIRPGGLTNLRQSLDELKQTVTPNQIAYFQLSDAMVADQSQVGYPRRDLNQPPYMTQSRNCRIFPCEANRGGVLPALEVAKAVFDLGYTGWVSMEVFHTDMWNPRSSVPDDWARRGMASWREISFHCGLGRHTHGKL</sequence>
<proteinExistence type="predicted"/>
<accession>A0A135LZS9</accession>
<keyword evidence="3" id="KW-1185">Reference proteome</keyword>
<dbReference type="STRING" id="5078.A0A135LZS9"/>
<dbReference type="InterPro" id="IPR036237">
    <property type="entry name" value="Xyl_isomerase-like_sf"/>
</dbReference>
<dbReference type="InterPro" id="IPR050312">
    <property type="entry name" value="IolE/XylAMocC-like"/>
</dbReference>
<evidence type="ECO:0000313" key="3">
    <source>
        <dbReference type="Proteomes" id="UP000070168"/>
    </source>
</evidence>
<evidence type="ECO:0000313" key="2">
    <source>
        <dbReference type="EMBL" id="KXG54431.1"/>
    </source>
</evidence>
<dbReference type="InterPro" id="IPR013022">
    <property type="entry name" value="Xyl_isomerase-like_TIM-brl"/>
</dbReference>
<dbReference type="OMA" id="MASWREI"/>
<dbReference type="Gene3D" id="3.20.20.150">
    <property type="entry name" value="Divalent-metal-dependent TIM barrel enzymes"/>
    <property type="match status" value="1"/>
</dbReference>
<name>A0A135LZS9_PENPA</name>
<evidence type="ECO:0000259" key="1">
    <source>
        <dbReference type="Pfam" id="PF01261"/>
    </source>
</evidence>
<gene>
    <name evidence="2" type="ORF">PGRI_075750</name>
</gene>
<protein>
    <recommendedName>
        <fullName evidence="1">Xylose isomerase-like TIM barrel domain-containing protein</fullName>
    </recommendedName>
</protein>
<dbReference type="GeneID" id="63710589"/>
<dbReference type="Pfam" id="PF01261">
    <property type="entry name" value="AP_endonuc_2"/>
    <property type="match status" value="1"/>
</dbReference>
<dbReference type="RefSeq" id="XP_040652966.1">
    <property type="nucleotide sequence ID" value="XM_040795289.1"/>
</dbReference>
<dbReference type="AlphaFoldDB" id="A0A135LZS9"/>
<dbReference type="EMBL" id="LHQR01000013">
    <property type="protein sequence ID" value="KXG54431.1"/>
    <property type="molecule type" value="Genomic_DNA"/>
</dbReference>
<comment type="caution">
    <text evidence="2">The sequence shown here is derived from an EMBL/GenBank/DDBJ whole genome shotgun (WGS) entry which is preliminary data.</text>
</comment>
<dbReference type="PANTHER" id="PTHR12110:SF21">
    <property type="entry name" value="XYLOSE ISOMERASE-LIKE TIM BARREL DOMAIN-CONTAINING PROTEIN"/>
    <property type="match status" value="1"/>
</dbReference>
<feature type="domain" description="Xylose isomerase-like TIM barrel" evidence="1">
    <location>
        <begin position="26"/>
        <end position="330"/>
    </location>
</feature>
<dbReference type="SUPFAM" id="SSF51658">
    <property type="entry name" value="Xylose isomerase-like"/>
    <property type="match status" value="1"/>
</dbReference>
<dbReference type="PANTHER" id="PTHR12110">
    <property type="entry name" value="HYDROXYPYRUVATE ISOMERASE"/>
    <property type="match status" value="1"/>
</dbReference>
<dbReference type="Proteomes" id="UP000070168">
    <property type="component" value="Unassembled WGS sequence"/>
</dbReference>
<dbReference type="OrthoDB" id="5360893at2759"/>